<name>A0A392V0N0_9FABA</name>
<organism evidence="1 2">
    <name type="scientific">Trifolium medium</name>
    <dbReference type="NCBI Taxonomy" id="97028"/>
    <lineage>
        <taxon>Eukaryota</taxon>
        <taxon>Viridiplantae</taxon>
        <taxon>Streptophyta</taxon>
        <taxon>Embryophyta</taxon>
        <taxon>Tracheophyta</taxon>
        <taxon>Spermatophyta</taxon>
        <taxon>Magnoliopsida</taxon>
        <taxon>eudicotyledons</taxon>
        <taxon>Gunneridae</taxon>
        <taxon>Pentapetalae</taxon>
        <taxon>rosids</taxon>
        <taxon>fabids</taxon>
        <taxon>Fabales</taxon>
        <taxon>Fabaceae</taxon>
        <taxon>Papilionoideae</taxon>
        <taxon>50 kb inversion clade</taxon>
        <taxon>NPAAA clade</taxon>
        <taxon>Hologalegina</taxon>
        <taxon>IRL clade</taxon>
        <taxon>Trifolieae</taxon>
        <taxon>Trifolium</taxon>
    </lineage>
</organism>
<protein>
    <submittedName>
        <fullName evidence="1">Uncharacterized protein</fullName>
    </submittedName>
</protein>
<dbReference type="AlphaFoldDB" id="A0A392V0N0"/>
<keyword evidence="2" id="KW-1185">Reference proteome</keyword>
<proteinExistence type="predicted"/>
<reference evidence="1 2" key="1">
    <citation type="journal article" date="2018" name="Front. Plant Sci.">
        <title>Red Clover (Trifolium pratense) and Zigzag Clover (T. medium) - A Picture of Genomic Similarities and Differences.</title>
        <authorList>
            <person name="Dluhosova J."/>
            <person name="Istvanek J."/>
            <person name="Nedelnik J."/>
            <person name="Repkova J."/>
        </authorList>
    </citation>
    <scope>NUCLEOTIDE SEQUENCE [LARGE SCALE GENOMIC DNA]</scope>
    <source>
        <strain evidence="2">cv. 10/8</strain>
        <tissue evidence="1">Leaf</tissue>
    </source>
</reference>
<evidence type="ECO:0000313" key="1">
    <source>
        <dbReference type="EMBL" id="MCI81838.1"/>
    </source>
</evidence>
<dbReference type="EMBL" id="LXQA011028983">
    <property type="protein sequence ID" value="MCI81838.1"/>
    <property type="molecule type" value="Genomic_DNA"/>
</dbReference>
<evidence type="ECO:0000313" key="2">
    <source>
        <dbReference type="Proteomes" id="UP000265520"/>
    </source>
</evidence>
<dbReference type="Proteomes" id="UP000265520">
    <property type="component" value="Unassembled WGS sequence"/>
</dbReference>
<sequence>MDVPPPANPPAIVLTATQLLSPLLSSPLFPLGGYFSCFGRAICPFAASSRNFRK</sequence>
<comment type="caution">
    <text evidence="1">The sequence shown here is derived from an EMBL/GenBank/DDBJ whole genome shotgun (WGS) entry which is preliminary data.</text>
</comment>
<accession>A0A392V0N0</accession>